<organism evidence="1 2">
    <name type="scientific">Elysia crispata</name>
    <name type="common">lettuce slug</name>
    <dbReference type="NCBI Taxonomy" id="231223"/>
    <lineage>
        <taxon>Eukaryota</taxon>
        <taxon>Metazoa</taxon>
        <taxon>Spiralia</taxon>
        <taxon>Lophotrochozoa</taxon>
        <taxon>Mollusca</taxon>
        <taxon>Gastropoda</taxon>
        <taxon>Heterobranchia</taxon>
        <taxon>Euthyneura</taxon>
        <taxon>Panpulmonata</taxon>
        <taxon>Sacoglossa</taxon>
        <taxon>Placobranchoidea</taxon>
        <taxon>Plakobranchidae</taxon>
        <taxon>Elysia</taxon>
    </lineage>
</organism>
<keyword evidence="2" id="KW-1185">Reference proteome</keyword>
<dbReference type="EMBL" id="JAWDGP010001864">
    <property type="protein sequence ID" value="KAK3787491.1"/>
    <property type="molecule type" value="Genomic_DNA"/>
</dbReference>
<dbReference type="Proteomes" id="UP001283361">
    <property type="component" value="Unassembled WGS sequence"/>
</dbReference>
<name>A0AAE1AHU1_9GAST</name>
<evidence type="ECO:0000313" key="1">
    <source>
        <dbReference type="EMBL" id="KAK3787491.1"/>
    </source>
</evidence>
<reference evidence="1" key="1">
    <citation type="journal article" date="2023" name="G3 (Bethesda)">
        <title>A reference genome for the long-term kleptoplast-retaining sea slug Elysia crispata morphotype clarki.</title>
        <authorList>
            <person name="Eastman K.E."/>
            <person name="Pendleton A.L."/>
            <person name="Shaikh M.A."/>
            <person name="Suttiyut T."/>
            <person name="Ogas R."/>
            <person name="Tomko P."/>
            <person name="Gavelis G."/>
            <person name="Widhalm J.R."/>
            <person name="Wisecaver J.H."/>
        </authorList>
    </citation>
    <scope>NUCLEOTIDE SEQUENCE</scope>
    <source>
        <strain evidence="1">ECLA1</strain>
    </source>
</reference>
<gene>
    <name evidence="1" type="ORF">RRG08_025753</name>
</gene>
<dbReference type="AlphaFoldDB" id="A0AAE1AHU1"/>
<sequence>MLSNANKGLSYQRIWEIDPDSGVRDDAQKTTAAPVLWNIEVLFNVPRVRQGICDDHKIKTELEMHGSSMSVQQTRP</sequence>
<accession>A0AAE1AHU1</accession>
<proteinExistence type="predicted"/>
<comment type="caution">
    <text evidence="1">The sequence shown here is derived from an EMBL/GenBank/DDBJ whole genome shotgun (WGS) entry which is preliminary data.</text>
</comment>
<evidence type="ECO:0000313" key="2">
    <source>
        <dbReference type="Proteomes" id="UP001283361"/>
    </source>
</evidence>
<protein>
    <submittedName>
        <fullName evidence="1">Uncharacterized protein</fullName>
    </submittedName>
</protein>